<dbReference type="PROSITE" id="PS00584">
    <property type="entry name" value="PFKB_KINASES_2"/>
    <property type="match status" value="1"/>
</dbReference>
<evidence type="ECO:0000256" key="3">
    <source>
        <dbReference type="ARBA" id="ARBA00022777"/>
    </source>
</evidence>
<gene>
    <name evidence="6" type="ORF">SD70_25360</name>
</gene>
<evidence type="ECO:0000313" key="7">
    <source>
        <dbReference type="Proteomes" id="UP000031967"/>
    </source>
</evidence>
<dbReference type="InterPro" id="IPR052562">
    <property type="entry name" value="Ketohexokinase-related"/>
</dbReference>
<feature type="domain" description="Carbohydrate kinase PfkB" evidence="5">
    <location>
        <begin position="32"/>
        <end position="287"/>
    </location>
</feature>
<name>A0ABR5AC40_9BACL</name>
<reference evidence="6 7" key="1">
    <citation type="submission" date="2014-12" db="EMBL/GenBank/DDBJ databases">
        <title>Draft genome sequence of Paenibacillus kamchatkensis strain B-2647.</title>
        <authorList>
            <person name="Karlyshev A.V."/>
            <person name="Kudryashova E.B."/>
        </authorList>
    </citation>
    <scope>NUCLEOTIDE SEQUENCE [LARGE SCALE GENOMIC DNA]</scope>
    <source>
        <strain evidence="6 7">VKM B-2647</strain>
    </source>
</reference>
<dbReference type="InterPro" id="IPR002173">
    <property type="entry name" value="Carboh/pur_kinase_PfkB_CS"/>
</dbReference>
<evidence type="ECO:0000256" key="1">
    <source>
        <dbReference type="ARBA" id="ARBA00010688"/>
    </source>
</evidence>
<keyword evidence="3 4" id="KW-0418">Kinase</keyword>
<comment type="caution">
    <text evidence="6">The sequence shown here is derived from an EMBL/GenBank/DDBJ whole genome shotgun (WGS) entry which is preliminary data.</text>
</comment>
<dbReference type="EMBL" id="JXAK01000056">
    <property type="protein sequence ID" value="KIL38621.1"/>
    <property type="molecule type" value="Genomic_DNA"/>
</dbReference>
<dbReference type="InterPro" id="IPR029056">
    <property type="entry name" value="Ribokinase-like"/>
</dbReference>
<dbReference type="PANTHER" id="PTHR42774:SF3">
    <property type="entry name" value="KETOHEXOKINASE"/>
    <property type="match status" value="1"/>
</dbReference>
<protein>
    <recommendedName>
        <fullName evidence="5">Carbohydrate kinase PfkB domain-containing protein</fullName>
    </recommendedName>
</protein>
<dbReference type="InterPro" id="IPR002139">
    <property type="entry name" value="Ribo/fructo_kinase"/>
</dbReference>
<dbReference type="SUPFAM" id="SSF53613">
    <property type="entry name" value="Ribokinase-like"/>
    <property type="match status" value="1"/>
</dbReference>
<organism evidence="6 7">
    <name type="scientific">Gordoniibacillus kamchatkensis</name>
    <dbReference type="NCBI Taxonomy" id="1590651"/>
    <lineage>
        <taxon>Bacteria</taxon>
        <taxon>Bacillati</taxon>
        <taxon>Bacillota</taxon>
        <taxon>Bacilli</taxon>
        <taxon>Bacillales</taxon>
        <taxon>Paenibacillaceae</taxon>
        <taxon>Gordoniibacillus</taxon>
    </lineage>
</organism>
<accession>A0ABR5AC40</accession>
<dbReference type="Proteomes" id="UP000031967">
    <property type="component" value="Unassembled WGS sequence"/>
</dbReference>
<evidence type="ECO:0000313" key="6">
    <source>
        <dbReference type="EMBL" id="KIL38621.1"/>
    </source>
</evidence>
<dbReference type="Gene3D" id="3.40.1190.20">
    <property type="match status" value="1"/>
</dbReference>
<dbReference type="PANTHER" id="PTHR42774">
    <property type="entry name" value="PHOSPHOTRANSFERASE SYSTEM TRANSPORT PROTEIN"/>
    <property type="match status" value="1"/>
</dbReference>
<evidence type="ECO:0000256" key="4">
    <source>
        <dbReference type="RuleBase" id="RU003704"/>
    </source>
</evidence>
<keyword evidence="7" id="KW-1185">Reference proteome</keyword>
<sequence>MTGVKHSYDIVGVGVPYLDIVVQVAEIPERNQSAPIAGYKLSGGGKVPTALVAASRLGLSTTLVAGVANDMFGETIRRELEREGVSLQYLTEAEHSAVSVVLVDDATRSRTILYSESEAPVASIFESDRMLDARLLQISASGNAERAAIGWAKAKRIPIMLDADYYDPAFARMAQDVTLFIGSEHYFDAWMPGHDLMQKMDRIRQAGSPVVVVTQGEKGCMLLDDNGLQHVPAFAVDVVDTTGAGDVFHGAFAVGFLKGWSAHDSCVFASAVSAMKCRSVGGRAGIPNIEEVKLFLRDHYGQTLLF</sequence>
<dbReference type="Pfam" id="PF00294">
    <property type="entry name" value="PfkB"/>
    <property type="match status" value="1"/>
</dbReference>
<dbReference type="PRINTS" id="PR00990">
    <property type="entry name" value="RIBOKINASE"/>
</dbReference>
<dbReference type="InterPro" id="IPR011611">
    <property type="entry name" value="PfkB_dom"/>
</dbReference>
<keyword evidence="2 4" id="KW-0808">Transferase</keyword>
<proteinExistence type="inferred from homology"/>
<evidence type="ECO:0000256" key="2">
    <source>
        <dbReference type="ARBA" id="ARBA00022679"/>
    </source>
</evidence>
<evidence type="ECO:0000259" key="5">
    <source>
        <dbReference type="Pfam" id="PF00294"/>
    </source>
</evidence>
<comment type="similarity">
    <text evidence="1 4">Belongs to the carbohydrate kinase PfkB family.</text>
</comment>